<proteinExistence type="inferred from homology"/>
<evidence type="ECO:0000259" key="9">
    <source>
        <dbReference type="Pfam" id="PF00534"/>
    </source>
</evidence>
<evidence type="ECO:0000256" key="3">
    <source>
        <dbReference type="ARBA" id="ARBA00004964"/>
    </source>
</evidence>
<dbReference type="UniPathway" id="UPA00164"/>
<keyword evidence="5 8" id="KW-0328">Glycosyltransferase</keyword>
<dbReference type="GO" id="GO:0009011">
    <property type="term" value="F:alpha-1,4-glucan glucosyltransferase (ADP-glucose donor) activity"/>
    <property type="evidence" value="ECO:0007669"/>
    <property type="project" value="UniProtKB-UniRule"/>
</dbReference>
<organism evidence="11 12">
    <name type="scientific">Sulfuritalea hydrogenivorans sk43H</name>
    <dbReference type="NCBI Taxonomy" id="1223802"/>
    <lineage>
        <taxon>Bacteria</taxon>
        <taxon>Pseudomonadati</taxon>
        <taxon>Pseudomonadota</taxon>
        <taxon>Betaproteobacteria</taxon>
        <taxon>Nitrosomonadales</taxon>
        <taxon>Sterolibacteriaceae</taxon>
        <taxon>Sulfuritalea</taxon>
    </lineage>
</organism>
<accession>W0SJU3</accession>
<feature type="domain" description="Glycosyl transferase family 1" evidence="9">
    <location>
        <begin position="292"/>
        <end position="450"/>
    </location>
</feature>
<evidence type="ECO:0000259" key="10">
    <source>
        <dbReference type="Pfam" id="PF08323"/>
    </source>
</evidence>
<dbReference type="NCBIfam" id="TIGR02095">
    <property type="entry name" value="glgA"/>
    <property type="match status" value="1"/>
</dbReference>
<dbReference type="InterPro" id="IPR013534">
    <property type="entry name" value="Starch_synth_cat_dom"/>
</dbReference>
<dbReference type="RefSeq" id="WP_041100599.1">
    <property type="nucleotide sequence ID" value="NZ_AP012547.1"/>
</dbReference>
<dbReference type="Proteomes" id="UP000031637">
    <property type="component" value="Chromosome"/>
</dbReference>
<dbReference type="GO" id="GO:0005978">
    <property type="term" value="P:glycogen biosynthetic process"/>
    <property type="evidence" value="ECO:0007669"/>
    <property type="project" value="UniProtKB-UniRule"/>
</dbReference>
<dbReference type="STRING" id="1223802.SUTH_03177"/>
<feature type="domain" description="Starch synthase catalytic" evidence="10">
    <location>
        <begin position="2"/>
        <end position="240"/>
    </location>
</feature>
<dbReference type="NCBIfam" id="NF001899">
    <property type="entry name" value="PRK00654.1-2"/>
    <property type="match status" value="1"/>
</dbReference>
<comment type="pathway">
    <text evidence="3 8">Glycan biosynthesis; glycogen biosynthesis.</text>
</comment>
<keyword evidence="7 8" id="KW-0320">Glycogen biosynthesis</keyword>
<dbReference type="SUPFAM" id="SSF53756">
    <property type="entry name" value="UDP-Glycosyltransferase/glycogen phosphorylase"/>
    <property type="match status" value="1"/>
</dbReference>
<dbReference type="HAMAP" id="MF_00484">
    <property type="entry name" value="Glycogen_synth"/>
    <property type="match status" value="1"/>
</dbReference>
<comment type="function">
    <text evidence="2 8">Synthesizes alpha-1,4-glucan chains using ADP-glucose.</text>
</comment>
<keyword evidence="6 8" id="KW-0808">Transferase</keyword>
<gene>
    <name evidence="8" type="primary">glgA</name>
    <name evidence="11" type="ORF">SUTH_03177</name>
</gene>
<dbReference type="OrthoDB" id="9808590at2"/>
<comment type="catalytic activity">
    <reaction evidence="1 8">
        <text>[(1-&gt;4)-alpha-D-glucosyl](n) + ADP-alpha-D-glucose = [(1-&gt;4)-alpha-D-glucosyl](n+1) + ADP + H(+)</text>
        <dbReference type="Rhea" id="RHEA:18189"/>
        <dbReference type="Rhea" id="RHEA-COMP:9584"/>
        <dbReference type="Rhea" id="RHEA-COMP:9587"/>
        <dbReference type="ChEBI" id="CHEBI:15378"/>
        <dbReference type="ChEBI" id="CHEBI:15444"/>
        <dbReference type="ChEBI" id="CHEBI:57498"/>
        <dbReference type="ChEBI" id="CHEBI:456216"/>
        <dbReference type="EC" id="2.4.1.21"/>
    </reaction>
</comment>
<dbReference type="GO" id="GO:0004373">
    <property type="term" value="F:alpha-1,4-glucan glucosyltransferase (UDP-glucose donor) activity"/>
    <property type="evidence" value="ECO:0007669"/>
    <property type="project" value="InterPro"/>
</dbReference>
<keyword evidence="12" id="KW-1185">Reference proteome</keyword>
<dbReference type="AlphaFoldDB" id="W0SJU3"/>
<dbReference type="PANTHER" id="PTHR45825:SF11">
    <property type="entry name" value="ALPHA AMYLASE DOMAIN-CONTAINING PROTEIN"/>
    <property type="match status" value="1"/>
</dbReference>
<dbReference type="GO" id="GO:0005829">
    <property type="term" value="C:cytosol"/>
    <property type="evidence" value="ECO:0007669"/>
    <property type="project" value="TreeGrafter"/>
</dbReference>
<name>W0SJU3_9PROT</name>
<evidence type="ECO:0000256" key="8">
    <source>
        <dbReference type="HAMAP-Rule" id="MF_00484"/>
    </source>
</evidence>
<evidence type="ECO:0000256" key="2">
    <source>
        <dbReference type="ARBA" id="ARBA00002764"/>
    </source>
</evidence>
<sequence length="476" mass="52356">MNILFATSEIAPWVKTGGLGDVAGALPAALRALGIDVRVLVPAYPALLKAFPDAEEIAQPHWLGGLLPIPTLRQARAPDGTPLLLLDYPHYFDRPGNPYLGPEGRDWLDNHLRFGLLSRVAAWLGSAASTLDWQPDIVHCNDWQTGLAPAYLHYLPGAQAKSLLTLHNLAFQGLFDHASLFELGLPDEAWRIDGVEYYGYLSFLKAGLQHANAITTVSPSYAREIQTDAEGMGMAGLLRHRGDRLSGILNGIDTTAWNPAADRHLRQTYSARRMEGKAANKAALQEELGLERREDLPLLAVVSRLTEQKGLDLLLEAAPQVLKLPAQLVVLGSGEHSMEHRWTALAHKHKDRCAVRIGFDEALAHRIEAGADIFVMPSRFEPCGLNQMYSLRYGTPPVVRATGGLADTVIDATDEKHGNGFVFGPATAAALLEALQRAAEAWHDPRRWRKLQKQGMARDSSWADAAQHYVELYQRL</sequence>
<evidence type="ECO:0000313" key="12">
    <source>
        <dbReference type="Proteomes" id="UP000031637"/>
    </source>
</evidence>
<dbReference type="HOGENOM" id="CLU_009583_18_2_4"/>
<evidence type="ECO:0000256" key="1">
    <source>
        <dbReference type="ARBA" id="ARBA00001478"/>
    </source>
</evidence>
<dbReference type="KEGG" id="shd:SUTH_03177"/>
<feature type="binding site" evidence="8">
    <location>
        <position position="15"/>
    </location>
    <ligand>
        <name>ADP-alpha-D-glucose</name>
        <dbReference type="ChEBI" id="CHEBI:57498"/>
    </ligand>
</feature>
<evidence type="ECO:0000256" key="7">
    <source>
        <dbReference type="ARBA" id="ARBA00023056"/>
    </source>
</evidence>
<evidence type="ECO:0000313" key="11">
    <source>
        <dbReference type="EMBL" id="BAO30950.1"/>
    </source>
</evidence>
<protein>
    <recommendedName>
        <fullName evidence="8">Glycogen synthase</fullName>
        <ecNumber evidence="8">2.4.1.21</ecNumber>
    </recommendedName>
    <alternativeName>
        <fullName evidence="8">Starch [bacterial glycogen] synthase</fullName>
    </alternativeName>
</protein>
<dbReference type="InterPro" id="IPR011835">
    <property type="entry name" value="GS/SS"/>
</dbReference>
<dbReference type="Gene3D" id="3.40.50.2000">
    <property type="entry name" value="Glycogen Phosphorylase B"/>
    <property type="match status" value="2"/>
</dbReference>
<comment type="similarity">
    <text evidence="4 8">Belongs to the glycosyltransferase 1 family. Bacterial/plant glycogen synthase subfamily.</text>
</comment>
<dbReference type="EMBL" id="AP012547">
    <property type="protein sequence ID" value="BAO30950.1"/>
    <property type="molecule type" value="Genomic_DNA"/>
</dbReference>
<dbReference type="EC" id="2.4.1.21" evidence="8"/>
<dbReference type="PANTHER" id="PTHR45825">
    <property type="entry name" value="GRANULE-BOUND STARCH SYNTHASE 1, CHLOROPLASTIC/AMYLOPLASTIC"/>
    <property type="match status" value="1"/>
</dbReference>
<dbReference type="CDD" id="cd03791">
    <property type="entry name" value="GT5_Glycogen_synthase_DULL1-like"/>
    <property type="match status" value="1"/>
</dbReference>
<dbReference type="Pfam" id="PF00534">
    <property type="entry name" value="Glycos_transf_1"/>
    <property type="match status" value="1"/>
</dbReference>
<dbReference type="InterPro" id="IPR001296">
    <property type="entry name" value="Glyco_trans_1"/>
</dbReference>
<evidence type="ECO:0000256" key="5">
    <source>
        <dbReference type="ARBA" id="ARBA00022676"/>
    </source>
</evidence>
<evidence type="ECO:0000256" key="6">
    <source>
        <dbReference type="ARBA" id="ARBA00022679"/>
    </source>
</evidence>
<dbReference type="Pfam" id="PF08323">
    <property type="entry name" value="Glyco_transf_5"/>
    <property type="match status" value="1"/>
</dbReference>
<evidence type="ECO:0000256" key="4">
    <source>
        <dbReference type="ARBA" id="ARBA00010281"/>
    </source>
</evidence>
<reference evidence="11 12" key="1">
    <citation type="journal article" date="2014" name="Syst. Appl. Microbiol.">
        <title>Complete genomes of freshwater sulfur oxidizers Sulfuricella denitrificans skB26 and Sulfuritalea hydrogenivorans sk43H: genetic insights into the sulfur oxidation pathway of betaproteobacteria.</title>
        <authorList>
            <person name="Watanabe T."/>
            <person name="Kojima H."/>
            <person name="Fukui M."/>
        </authorList>
    </citation>
    <scope>NUCLEOTIDE SEQUENCE [LARGE SCALE GENOMIC DNA]</scope>
    <source>
        <strain evidence="11">DSM22779</strain>
    </source>
</reference>